<dbReference type="Pfam" id="PF15053">
    <property type="entry name" value="Njmu-R1"/>
    <property type="match status" value="1"/>
</dbReference>
<protein>
    <submittedName>
        <fullName evidence="4">RNase H domain-containing protein</fullName>
    </submittedName>
</protein>
<accession>A0A1I8GHM3</accession>
<evidence type="ECO:0000313" key="3">
    <source>
        <dbReference type="Proteomes" id="UP000095280"/>
    </source>
</evidence>
<dbReference type="Proteomes" id="UP000095280">
    <property type="component" value="Unplaced"/>
</dbReference>
<feature type="domain" description="RNase H type-1" evidence="2">
    <location>
        <begin position="451"/>
        <end position="581"/>
    </location>
</feature>
<dbReference type="Gene3D" id="3.30.420.10">
    <property type="entry name" value="Ribonuclease H-like superfamily/Ribonuclease H"/>
    <property type="match status" value="1"/>
</dbReference>
<dbReference type="AlphaFoldDB" id="A0A1I8GHM3"/>
<organism evidence="3 4">
    <name type="scientific">Macrostomum lignano</name>
    <dbReference type="NCBI Taxonomy" id="282301"/>
    <lineage>
        <taxon>Eukaryota</taxon>
        <taxon>Metazoa</taxon>
        <taxon>Spiralia</taxon>
        <taxon>Lophotrochozoa</taxon>
        <taxon>Platyhelminthes</taxon>
        <taxon>Rhabditophora</taxon>
        <taxon>Macrostomorpha</taxon>
        <taxon>Macrostomida</taxon>
        <taxon>Macrostomidae</taxon>
        <taxon>Macrostomum</taxon>
    </lineage>
</organism>
<sequence length="1252" mass="135152">MFAIFGCQVVHPTETDIDDTVSRPSAATSIVNDSTLEAETNRESNCDGDSSSGSQLEGKVIVQLPDGGVAQLHCLATSVDAPLVERLANQVRRKLGSSGPQALAGTTDMLDWSDPDGSGQKLAVFFCFDSDYLVCLLDSSLQKLDAFHDQLLDYVREQVPVFVAGAADPAAAASAAFAVWEEATVASLQRTVKLLRGVLPQLVTLVSVGCRLTVECATEDDFARRREVERFIGQCRLMDNAPSAVAASAGGADATEAAWEEFFPQSAVLRINGRSVSLDFAHCTEFAKTWSAALLDSVDDENPVRLRQRILDLRLRASRDVNATKRLLADAVCDYYALYRLAQMLRQTGNGPVLLHSLWSLGSPEERELLQFLRTALAPTCPLLSCSRAPLLPHPDPVQKFGYADDVTTTVAGPSPAVLRDLLQAVPSTLCPPLKFKTSIPPRHEARDNWKPREIHCFTDGSQINSASGYGYCIVSGGRTVATFSQHTGTCSTDFQNEVLPISSCAMELYNQRVWGKEITLHSDSQTAIHAFERTTTCSRTIQSSTHRLGASNKVSLRWIPGHSGHPGNELADRLAKAASTGSFTGPLPVAPTAVVTTRINQWVASRHTERWANTPDCRQSRVAVPCPSSALRRALLGLNRRDIRAVTMALLGPNPDLSDVFRPENLCQLVRYLRATEQATIHLLERNRAADTGTTGSPAARGRQGCHGCLPDPPLALYGSSSFDIAISSSATFSSKQRSEPASRLSAWKLATRCASISWYNGCLTLEPSSVELLALLLASKLHVDAEQVRDDVAEGFAFVSLASRKLMSLRHCGPANAGDACVTHSLRQHHRDRLAQDPWGNSTRLLLDKVVVELKDVVSNVVAVRLVVVLKNGEELRLAQAAVLAVLQQRFSKCNRCSVLTGSPNSRLKRLRSSAAFNFLSLSASSWSKITENWRRSCPSSSDSALGSSGFAGEAAINWIMSFSTEGRGGRCSWTRSVGALQMGSSIMRMRASESAELPAFWLLLISRDDMRLNESRRRHRLRVGRRHLALAKEALLGLRLPGRPLGRSLGRLRLVGRVRQVLRAPRLLRLHGLLGPLGNFLALGFGLGNGLGQFDLLLLGLLDLLFDALQLLAERLRLPGQVFGFLGLVLGLRCGPAYEDRLDRCVTERMGTALPASGVPDPAVPGAVGTAASSVASCSTFSAEVAAAACTDECRLTLVEVLPAVAAVESIGTGAEGSRSRTEANGPERPGHHLGNEGVGWQDAAKEAG</sequence>
<dbReference type="InterPro" id="IPR028280">
    <property type="entry name" value="Njmu-R1"/>
</dbReference>
<evidence type="ECO:0000256" key="1">
    <source>
        <dbReference type="SAM" id="MobiDB-lite"/>
    </source>
</evidence>
<dbReference type="SUPFAM" id="SSF53098">
    <property type="entry name" value="Ribonuclease H-like"/>
    <property type="match status" value="1"/>
</dbReference>
<dbReference type="InterPro" id="IPR036397">
    <property type="entry name" value="RNaseH_sf"/>
</dbReference>
<evidence type="ECO:0000259" key="2">
    <source>
        <dbReference type="PROSITE" id="PS50879"/>
    </source>
</evidence>
<dbReference type="CDD" id="cd09276">
    <property type="entry name" value="Rnase_HI_RT_non_LTR"/>
    <property type="match status" value="1"/>
</dbReference>
<dbReference type="WBParaSite" id="maker-uti_cns_0001978-snap-gene-0.2-mRNA-1">
    <property type="protein sequence ID" value="maker-uti_cns_0001978-snap-gene-0.2-mRNA-1"/>
    <property type="gene ID" value="maker-uti_cns_0001978-snap-gene-0.2"/>
</dbReference>
<name>A0A1I8GHM3_9PLAT</name>
<keyword evidence="3" id="KW-1185">Reference proteome</keyword>
<dbReference type="GO" id="GO:0005802">
    <property type="term" value="C:trans-Golgi network"/>
    <property type="evidence" value="ECO:0007669"/>
    <property type="project" value="InterPro"/>
</dbReference>
<dbReference type="PROSITE" id="PS50879">
    <property type="entry name" value="RNASE_H_1"/>
    <property type="match status" value="1"/>
</dbReference>
<proteinExistence type="predicted"/>
<dbReference type="InterPro" id="IPR012337">
    <property type="entry name" value="RNaseH-like_sf"/>
</dbReference>
<dbReference type="PANTHER" id="PTHR14416:SF2">
    <property type="entry name" value="PROTEIN NJMU-R1"/>
    <property type="match status" value="1"/>
</dbReference>
<feature type="region of interest" description="Disordered" evidence="1">
    <location>
        <begin position="1216"/>
        <end position="1252"/>
    </location>
</feature>
<dbReference type="GO" id="GO:0099041">
    <property type="term" value="P:vesicle tethering to Golgi"/>
    <property type="evidence" value="ECO:0007669"/>
    <property type="project" value="InterPro"/>
</dbReference>
<dbReference type="InterPro" id="IPR002156">
    <property type="entry name" value="RNaseH_domain"/>
</dbReference>
<evidence type="ECO:0000313" key="4">
    <source>
        <dbReference type="WBParaSite" id="maker-uti_cns_0001978-snap-gene-0.2-mRNA-1"/>
    </source>
</evidence>
<reference evidence="4" key="1">
    <citation type="submission" date="2016-11" db="UniProtKB">
        <authorList>
            <consortium name="WormBaseParasite"/>
        </authorList>
    </citation>
    <scope>IDENTIFICATION</scope>
</reference>
<dbReference type="GO" id="GO:0003676">
    <property type="term" value="F:nucleic acid binding"/>
    <property type="evidence" value="ECO:0007669"/>
    <property type="project" value="InterPro"/>
</dbReference>
<dbReference type="GO" id="GO:0004523">
    <property type="term" value="F:RNA-DNA hybrid ribonuclease activity"/>
    <property type="evidence" value="ECO:0007669"/>
    <property type="project" value="InterPro"/>
</dbReference>
<dbReference type="PANTHER" id="PTHR14416">
    <property type="entry name" value="PROTEIN NJMU-R1"/>
    <property type="match status" value="1"/>
</dbReference>
<dbReference type="Pfam" id="PF00075">
    <property type="entry name" value="RNase_H"/>
    <property type="match status" value="1"/>
</dbReference>